<reference evidence="1 2" key="1">
    <citation type="journal article" date="2020" name="Nature">
        <title>Six reference-quality genomes reveal evolution of bat adaptations.</title>
        <authorList>
            <person name="Jebb D."/>
            <person name="Huang Z."/>
            <person name="Pippel M."/>
            <person name="Hughes G.M."/>
            <person name="Lavrichenko K."/>
            <person name="Devanna P."/>
            <person name="Winkler S."/>
            <person name="Jermiin L.S."/>
            <person name="Skirmuntt E.C."/>
            <person name="Katzourakis A."/>
            <person name="Burkitt-Gray L."/>
            <person name="Ray D.A."/>
            <person name="Sullivan K.A.M."/>
            <person name="Roscito J.G."/>
            <person name="Kirilenko B.M."/>
            <person name="Davalos L.M."/>
            <person name="Corthals A.P."/>
            <person name="Power M.L."/>
            <person name="Jones G."/>
            <person name="Ransome R.D."/>
            <person name="Dechmann D.K.N."/>
            <person name="Locatelli A.G."/>
            <person name="Puechmaille S.J."/>
            <person name="Fedrigo O."/>
            <person name="Jarvis E.D."/>
            <person name="Hiller M."/>
            <person name="Vernes S.C."/>
            <person name="Myers E.W."/>
            <person name="Teeling E.C."/>
        </authorList>
    </citation>
    <scope>NUCLEOTIDE SEQUENCE [LARGE SCALE GENOMIC DNA]</scope>
    <source>
        <strain evidence="1">MMyoMyo1</strain>
        <tissue evidence="1">Flight muscle</tissue>
    </source>
</reference>
<gene>
    <name evidence="1" type="ORF">mMyoMyo1_009042</name>
</gene>
<sequence length="139" mass="15251">MEAGDHVTQVGFRGKPRPSCHCLLLSEEQTQGDQSQLPFLWNPPGFRHQMLGSPKEERTKPKGVKHYEFIRSSGNADGLSLLPLGIGAPGSRAFTFRLELTSSASDPLAFRFDLEFYHPLSQASSLQMADCGTSVSKTV</sequence>
<accession>A0A7J7TIN7</accession>
<proteinExistence type="predicted"/>
<organism evidence="1 2">
    <name type="scientific">Myotis myotis</name>
    <name type="common">Greater mouse-eared bat</name>
    <name type="synonym">Vespertilio myotis</name>
    <dbReference type="NCBI Taxonomy" id="51298"/>
    <lineage>
        <taxon>Eukaryota</taxon>
        <taxon>Metazoa</taxon>
        <taxon>Chordata</taxon>
        <taxon>Craniata</taxon>
        <taxon>Vertebrata</taxon>
        <taxon>Euteleostomi</taxon>
        <taxon>Mammalia</taxon>
        <taxon>Eutheria</taxon>
        <taxon>Laurasiatheria</taxon>
        <taxon>Chiroptera</taxon>
        <taxon>Yangochiroptera</taxon>
        <taxon>Vespertilionidae</taxon>
        <taxon>Myotis</taxon>
    </lineage>
</organism>
<evidence type="ECO:0000313" key="1">
    <source>
        <dbReference type="EMBL" id="KAF6300568.1"/>
    </source>
</evidence>
<dbReference type="AlphaFoldDB" id="A0A7J7TIN7"/>
<evidence type="ECO:0000313" key="2">
    <source>
        <dbReference type="Proteomes" id="UP000527355"/>
    </source>
</evidence>
<comment type="caution">
    <text evidence="1">The sequence shown here is derived from an EMBL/GenBank/DDBJ whole genome shotgun (WGS) entry which is preliminary data.</text>
</comment>
<dbReference type="EMBL" id="JABWUV010000016">
    <property type="protein sequence ID" value="KAF6300568.1"/>
    <property type="molecule type" value="Genomic_DNA"/>
</dbReference>
<name>A0A7J7TIN7_MYOMY</name>
<dbReference type="Proteomes" id="UP000527355">
    <property type="component" value="Unassembled WGS sequence"/>
</dbReference>
<protein>
    <submittedName>
        <fullName evidence="1">Uncharacterized protein</fullName>
    </submittedName>
</protein>
<keyword evidence="2" id="KW-1185">Reference proteome</keyword>